<proteinExistence type="predicted"/>
<gene>
    <name evidence="1" type="ORF">Aph01nite_22440</name>
</gene>
<accession>A0A919QA05</accession>
<protein>
    <submittedName>
        <fullName evidence="1">Uncharacterized protein</fullName>
    </submittedName>
</protein>
<organism evidence="1 2">
    <name type="scientific">Acrocarpospora phusangensis</name>
    <dbReference type="NCBI Taxonomy" id="1070424"/>
    <lineage>
        <taxon>Bacteria</taxon>
        <taxon>Bacillati</taxon>
        <taxon>Actinomycetota</taxon>
        <taxon>Actinomycetes</taxon>
        <taxon>Streptosporangiales</taxon>
        <taxon>Streptosporangiaceae</taxon>
        <taxon>Acrocarpospora</taxon>
    </lineage>
</organism>
<comment type="caution">
    <text evidence="1">The sequence shown here is derived from an EMBL/GenBank/DDBJ whole genome shotgun (WGS) entry which is preliminary data.</text>
</comment>
<keyword evidence="2" id="KW-1185">Reference proteome</keyword>
<evidence type="ECO:0000313" key="1">
    <source>
        <dbReference type="EMBL" id="GIH23934.1"/>
    </source>
</evidence>
<dbReference type="RefSeq" id="WP_204040709.1">
    <property type="nucleotide sequence ID" value="NZ_BOOA01000014.1"/>
</dbReference>
<dbReference type="AlphaFoldDB" id="A0A919QA05"/>
<dbReference type="Proteomes" id="UP000640052">
    <property type="component" value="Unassembled WGS sequence"/>
</dbReference>
<evidence type="ECO:0000313" key="2">
    <source>
        <dbReference type="Proteomes" id="UP000640052"/>
    </source>
</evidence>
<sequence length="111" mass="12626">MAEQVWQLRRGEEIVGDIHVNDNDFPWLSGRFVAHPGYAAVEPLFDQELALIEADGDLDYEAWDAVYERISAQLELITPDGPPAADFLLHISGQHAWFRWSPHPLVPQPPR</sequence>
<dbReference type="EMBL" id="BOOA01000014">
    <property type="protein sequence ID" value="GIH23934.1"/>
    <property type="molecule type" value="Genomic_DNA"/>
</dbReference>
<reference evidence="1" key="1">
    <citation type="submission" date="2021-01" db="EMBL/GenBank/DDBJ databases">
        <title>Whole genome shotgun sequence of Acrocarpospora phusangensis NBRC 108782.</title>
        <authorList>
            <person name="Komaki H."/>
            <person name="Tamura T."/>
        </authorList>
    </citation>
    <scope>NUCLEOTIDE SEQUENCE</scope>
    <source>
        <strain evidence="1">NBRC 108782</strain>
    </source>
</reference>
<name>A0A919QA05_9ACTN</name>